<gene>
    <name evidence="1" type="ORF">GW15_0211845</name>
</gene>
<dbReference type="Proteomes" id="UP000028012">
    <property type="component" value="Unassembled WGS sequence"/>
</dbReference>
<accession>A0A098PYS4</accession>
<evidence type="ECO:0000313" key="2">
    <source>
        <dbReference type="Proteomes" id="UP000028012"/>
    </source>
</evidence>
<dbReference type="eggNOG" id="ENOG5032VMH">
    <property type="taxonomic scope" value="Bacteria"/>
</dbReference>
<protein>
    <submittedName>
        <fullName evidence="1">Membrane protein</fullName>
    </submittedName>
</protein>
<sequence>MLEGMIQLVAEVLLQALAELLVELGLHSVAESFERRPSPGLAAIGYAILGALLGAASLWLLSQHLTATHGARLAAVVIAPLVAGGLMAALGVWRARRGDPVFRIDRFSYGYLFALCFALMRYFFAT</sequence>
<dbReference type="HOGENOM" id="CLU_1988069_0_0_6"/>
<dbReference type="AlphaFoldDB" id="A0A098PYS4"/>
<dbReference type="STRING" id="325777.GW15_0211845"/>
<dbReference type="GeneID" id="58003779"/>
<dbReference type="RefSeq" id="WP_042822945.1">
    <property type="nucleotide sequence ID" value="NZ_CP053649.1"/>
</dbReference>
<proteinExistence type="predicted"/>
<reference evidence="1 2" key="1">
    <citation type="submission" date="2014-09" db="EMBL/GenBank/DDBJ databases">
        <title>A draft genome sequence for Xanthomonas axonopodis pv. vasculorum NCPPB 900.</title>
        <authorList>
            <person name="Harrison J."/>
            <person name="Studholme D.J."/>
        </authorList>
    </citation>
    <scope>NUCLEOTIDE SEQUENCE [LARGE SCALE GENOMIC DNA]</scope>
    <source>
        <strain evidence="1 2">NCPPB 900</strain>
    </source>
</reference>
<organism evidence="1 2">
    <name type="scientific">Xanthomonas axonopodis pv. vasculorum</name>
    <dbReference type="NCBI Taxonomy" id="325777"/>
    <lineage>
        <taxon>Bacteria</taxon>
        <taxon>Pseudomonadati</taxon>
        <taxon>Pseudomonadota</taxon>
        <taxon>Gammaproteobacteria</taxon>
        <taxon>Lysobacterales</taxon>
        <taxon>Lysobacteraceae</taxon>
        <taxon>Xanthomonas</taxon>
    </lineage>
</organism>
<comment type="caution">
    <text evidence="1">The sequence shown here is derived from an EMBL/GenBank/DDBJ whole genome shotgun (WGS) entry which is preliminary data.</text>
</comment>
<name>A0A098PYS4_9XANT</name>
<dbReference type="EMBL" id="JPHD02000084">
    <property type="protein sequence ID" value="KGE51906.1"/>
    <property type="molecule type" value="Genomic_DNA"/>
</dbReference>
<evidence type="ECO:0000313" key="1">
    <source>
        <dbReference type="EMBL" id="KGE51906.1"/>
    </source>
</evidence>